<reference evidence="2" key="1">
    <citation type="journal article" date="2019" name="Int. J. Syst. Evol. Microbiol.">
        <title>The Global Catalogue of Microorganisms (GCM) 10K type strain sequencing project: providing services to taxonomists for standard genome sequencing and annotation.</title>
        <authorList>
            <consortium name="The Broad Institute Genomics Platform"/>
            <consortium name="The Broad Institute Genome Sequencing Center for Infectious Disease"/>
            <person name="Wu L."/>
            <person name="Ma J."/>
        </authorList>
    </citation>
    <scope>NUCLEOTIDE SEQUENCE [LARGE SCALE GENOMIC DNA]</scope>
    <source>
        <strain evidence="2">JCM 7356</strain>
    </source>
</reference>
<dbReference type="Gene3D" id="1.50.10.20">
    <property type="match status" value="1"/>
</dbReference>
<gene>
    <name evidence="1" type="ORF">GCM10010430_44190</name>
</gene>
<keyword evidence="2" id="KW-1185">Reference proteome</keyword>
<dbReference type="RefSeq" id="WP_344638196.1">
    <property type="nucleotide sequence ID" value="NZ_BAAATR010000020.1"/>
</dbReference>
<evidence type="ECO:0000313" key="1">
    <source>
        <dbReference type="EMBL" id="GAA2255541.1"/>
    </source>
</evidence>
<dbReference type="InterPro" id="IPR007822">
    <property type="entry name" value="LANC-like"/>
</dbReference>
<dbReference type="Pfam" id="PF05147">
    <property type="entry name" value="LANC_like"/>
    <property type="match status" value="1"/>
</dbReference>
<dbReference type="EMBL" id="BAAATR010000020">
    <property type="protein sequence ID" value="GAA2255541.1"/>
    <property type="molecule type" value="Genomic_DNA"/>
</dbReference>
<dbReference type="PRINTS" id="PR01955">
    <property type="entry name" value="LANCFRANKIA"/>
</dbReference>
<sequence>MTSAIAVRRFQELSEGALGVALLHIERGDLAAARRHLAQAVAGGVSTGGNASLFHGAPAVEFVLGRAGAPARQVREAVDKVVSARLATAARRRDGGELARLAEFDLIRGLAGLGALLLAREPLSPLLHQVLSYLVSLAQPVRSWGREVPGWWSGAGPADEEMPGGHGNLGVAHGVAGPLAVLALAARHGAEVAGQRAAIDVFTAWLERHEHGYWITLDQLSAPKPPTPVTARPSWCYGQLGIARTRQLAALALGNQAQREAAENAALRVLADPARLDHVTDASLCHGWAGLLAIVRAMATDSTAPGRFTPYVTHLTARLTGTLGELPKPGFLEGRAGAQLALEGTDATGWTRALLIA</sequence>
<dbReference type="SUPFAM" id="SSF158745">
    <property type="entry name" value="LanC-like"/>
    <property type="match status" value="1"/>
</dbReference>
<dbReference type="InterPro" id="IPR033889">
    <property type="entry name" value="LanC"/>
</dbReference>
<protein>
    <submittedName>
        <fullName evidence="1">Lanthionine synthetase C family protein</fullName>
    </submittedName>
</protein>
<name>A0ABP5R9Q7_9ACTN</name>
<dbReference type="PRINTS" id="PR01950">
    <property type="entry name" value="LANCSUPER"/>
</dbReference>
<proteinExistence type="predicted"/>
<dbReference type="CDD" id="cd04793">
    <property type="entry name" value="LanC"/>
    <property type="match status" value="1"/>
</dbReference>
<dbReference type="SMART" id="SM01260">
    <property type="entry name" value="LANC_like"/>
    <property type="match status" value="1"/>
</dbReference>
<accession>A0ABP5R9Q7</accession>
<comment type="caution">
    <text evidence="1">The sequence shown here is derived from an EMBL/GenBank/DDBJ whole genome shotgun (WGS) entry which is preliminary data.</text>
</comment>
<organism evidence="1 2">
    <name type="scientific">Kitasatospora cystarginea</name>
    <dbReference type="NCBI Taxonomy" id="58350"/>
    <lineage>
        <taxon>Bacteria</taxon>
        <taxon>Bacillati</taxon>
        <taxon>Actinomycetota</taxon>
        <taxon>Actinomycetes</taxon>
        <taxon>Kitasatosporales</taxon>
        <taxon>Streptomycetaceae</taxon>
        <taxon>Kitasatospora</taxon>
    </lineage>
</organism>
<evidence type="ECO:0000313" key="2">
    <source>
        <dbReference type="Proteomes" id="UP001500305"/>
    </source>
</evidence>
<dbReference type="Proteomes" id="UP001500305">
    <property type="component" value="Unassembled WGS sequence"/>
</dbReference>